<evidence type="ECO:0000256" key="1">
    <source>
        <dbReference type="SAM" id="Phobius"/>
    </source>
</evidence>
<gene>
    <name evidence="2" type="ORF">AVDCRST_MAG47-139</name>
</gene>
<keyword evidence="1" id="KW-1133">Transmembrane helix</keyword>
<proteinExistence type="predicted"/>
<dbReference type="EMBL" id="CADCUK010000009">
    <property type="protein sequence ID" value="CAA9360539.1"/>
    <property type="molecule type" value="Genomic_DNA"/>
</dbReference>
<evidence type="ECO:0008006" key="3">
    <source>
        <dbReference type="Google" id="ProtNLM"/>
    </source>
</evidence>
<keyword evidence="1" id="KW-0472">Membrane</keyword>
<protein>
    <recommendedName>
        <fullName evidence="3">DUF2567 domain-containing protein</fullName>
    </recommendedName>
</protein>
<feature type="transmembrane region" description="Helical" evidence="1">
    <location>
        <begin position="111"/>
        <end position="129"/>
    </location>
</feature>
<sequence>MNQDHEAPVGSTVAEVDGVDSGIRSSVDGRRVVKDVLVVLVAFLVAAVVAGALWPQLIDPVIVERAEQGVLTDEVALGDRFDNVGWYALLAGAFGLLLGVVLAASRRAHEVVTLLAVLLGACLAAWLSAQVGTWLGPDDPNQVLQDAKVGATAEDRVLLDTDVAYLVWPISAMVGSVVVLWSQAGRRQGNAPS</sequence>
<accession>A0A6J4MIN8</accession>
<feature type="transmembrane region" description="Helical" evidence="1">
    <location>
        <begin position="163"/>
        <end position="181"/>
    </location>
</feature>
<feature type="transmembrane region" description="Helical" evidence="1">
    <location>
        <begin position="36"/>
        <end position="54"/>
    </location>
</feature>
<organism evidence="2">
    <name type="scientific">uncultured Nocardioidaceae bacterium</name>
    <dbReference type="NCBI Taxonomy" id="253824"/>
    <lineage>
        <taxon>Bacteria</taxon>
        <taxon>Bacillati</taxon>
        <taxon>Actinomycetota</taxon>
        <taxon>Actinomycetes</taxon>
        <taxon>Propionibacteriales</taxon>
        <taxon>Nocardioidaceae</taxon>
        <taxon>environmental samples</taxon>
    </lineage>
</organism>
<name>A0A6J4MIN8_9ACTN</name>
<dbReference type="AlphaFoldDB" id="A0A6J4MIN8"/>
<feature type="transmembrane region" description="Helical" evidence="1">
    <location>
        <begin position="84"/>
        <end position="104"/>
    </location>
</feature>
<evidence type="ECO:0000313" key="2">
    <source>
        <dbReference type="EMBL" id="CAA9360539.1"/>
    </source>
</evidence>
<keyword evidence="1" id="KW-0812">Transmembrane</keyword>
<reference evidence="2" key="1">
    <citation type="submission" date="2020-02" db="EMBL/GenBank/DDBJ databases">
        <authorList>
            <person name="Meier V. D."/>
        </authorList>
    </citation>
    <scope>NUCLEOTIDE SEQUENCE</scope>
    <source>
        <strain evidence="2">AVDCRST_MAG47</strain>
    </source>
</reference>